<name>A0A916RCV3_9HYPH</name>
<proteinExistence type="predicted"/>
<keyword evidence="1" id="KW-1133">Transmembrane helix</keyword>
<accession>A0A916RCV3</accession>
<keyword evidence="3" id="KW-1185">Reference proteome</keyword>
<dbReference type="EMBL" id="BMIF01000001">
    <property type="protein sequence ID" value="GGA50900.1"/>
    <property type="molecule type" value="Genomic_DNA"/>
</dbReference>
<comment type="caution">
    <text evidence="2">The sequence shown here is derived from an EMBL/GenBank/DDBJ whole genome shotgun (WGS) entry which is preliminary data.</text>
</comment>
<keyword evidence="1" id="KW-0472">Membrane</keyword>
<organism evidence="2 3">
    <name type="scientific">Nitratireductor aestuarii</name>
    <dbReference type="NCBI Taxonomy" id="1735103"/>
    <lineage>
        <taxon>Bacteria</taxon>
        <taxon>Pseudomonadati</taxon>
        <taxon>Pseudomonadota</taxon>
        <taxon>Alphaproteobacteria</taxon>
        <taxon>Hyphomicrobiales</taxon>
        <taxon>Phyllobacteriaceae</taxon>
        <taxon>Nitratireductor</taxon>
    </lineage>
</organism>
<gene>
    <name evidence="2" type="ORF">GCM10011385_00170</name>
</gene>
<evidence type="ECO:0000313" key="3">
    <source>
        <dbReference type="Proteomes" id="UP000636264"/>
    </source>
</evidence>
<dbReference type="RefSeq" id="WP_188718901.1">
    <property type="nucleotide sequence ID" value="NZ_BMIF01000001.1"/>
</dbReference>
<dbReference type="Proteomes" id="UP000636264">
    <property type="component" value="Unassembled WGS sequence"/>
</dbReference>
<keyword evidence="1" id="KW-0812">Transmembrane</keyword>
<evidence type="ECO:0000256" key="1">
    <source>
        <dbReference type="SAM" id="Phobius"/>
    </source>
</evidence>
<sequence length="58" mass="6032">MNWGIEDVAAALLLLSIAAVGLWCVFSLVPPGVMRVLSVVAMIVAVAAVWAHLAVGIF</sequence>
<dbReference type="AlphaFoldDB" id="A0A916RCV3"/>
<reference evidence="2" key="1">
    <citation type="journal article" date="2014" name="Int. J. Syst. Evol. Microbiol.">
        <title>Complete genome sequence of Corynebacterium casei LMG S-19264T (=DSM 44701T), isolated from a smear-ripened cheese.</title>
        <authorList>
            <consortium name="US DOE Joint Genome Institute (JGI-PGF)"/>
            <person name="Walter F."/>
            <person name="Albersmeier A."/>
            <person name="Kalinowski J."/>
            <person name="Ruckert C."/>
        </authorList>
    </citation>
    <scope>NUCLEOTIDE SEQUENCE</scope>
    <source>
        <strain evidence="2">CGMCC 1.15320</strain>
    </source>
</reference>
<evidence type="ECO:0000313" key="2">
    <source>
        <dbReference type="EMBL" id="GGA50900.1"/>
    </source>
</evidence>
<feature type="transmembrane region" description="Helical" evidence="1">
    <location>
        <begin position="36"/>
        <end position="57"/>
    </location>
</feature>
<protein>
    <submittedName>
        <fullName evidence="2">Uncharacterized protein</fullName>
    </submittedName>
</protein>
<reference evidence="2" key="2">
    <citation type="submission" date="2020-09" db="EMBL/GenBank/DDBJ databases">
        <authorList>
            <person name="Sun Q."/>
            <person name="Zhou Y."/>
        </authorList>
    </citation>
    <scope>NUCLEOTIDE SEQUENCE</scope>
    <source>
        <strain evidence="2">CGMCC 1.15320</strain>
    </source>
</reference>
<feature type="transmembrane region" description="Helical" evidence="1">
    <location>
        <begin position="12"/>
        <end position="30"/>
    </location>
</feature>